<dbReference type="Proteomes" id="UP001187346">
    <property type="component" value="Unassembled WGS sequence"/>
</dbReference>
<comment type="similarity">
    <text evidence="1">Belongs to the metallo-dependent hydrolases superfamily.</text>
</comment>
<reference evidence="4 5" key="1">
    <citation type="submission" date="2023-10" db="EMBL/GenBank/DDBJ databases">
        <title>Characterization of rhizosphere-enriched actinobacteria from wheat plants lab-grown on chernevaya soil.</title>
        <authorList>
            <person name="Tikhonova E.N."/>
            <person name="Konopkin A."/>
            <person name="Kravchenko I.K."/>
        </authorList>
    </citation>
    <scope>NUCLEOTIDE SEQUENCE [LARGE SCALE GENOMIC DNA]</scope>
    <source>
        <strain evidence="4 5">RR29</strain>
    </source>
</reference>
<name>A0ABU4FN56_9ACTN</name>
<feature type="domain" description="Amidohydrolase-related" evidence="3">
    <location>
        <begin position="4"/>
        <end position="300"/>
    </location>
</feature>
<evidence type="ECO:0000259" key="3">
    <source>
        <dbReference type="Pfam" id="PF04909"/>
    </source>
</evidence>
<proteinExistence type="inferred from homology"/>
<dbReference type="PANTHER" id="PTHR43569">
    <property type="entry name" value="AMIDOHYDROLASE"/>
    <property type="match status" value="1"/>
</dbReference>
<dbReference type="PANTHER" id="PTHR43569:SF2">
    <property type="entry name" value="AMIDOHYDROLASE-RELATED DOMAIN-CONTAINING PROTEIN"/>
    <property type="match status" value="1"/>
</dbReference>
<dbReference type="Pfam" id="PF04909">
    <property type="entry name" value="Amidohydro_2"/>
    <property type="match status" value="1"/>
</dbReference>
<evidence type="ECO:0000313" key="5">
    <source>
        <dbReference type="Proteomes" id="UP001187346"/>
    </source>
</evidence>
<dbReference type="InterPro" id="IPR052350">
    <property type="entry name" value="Metallo-dep_Lactonases"/>
</dbReference>
<dbReference type="RefSeq" id="WP_317775036.1">
    <property type="nucleotide sequence ID" value="NZ_JAWMAJ010000204.1"/>
</dbReference>
<dbReference type="EMBL" id="JAWMAJ010000204">
    <property type="protein sequence ID" value="MDV7222049.1"/>
    <property type="molecule type" value="Genomic_DNA"/>
</dbReference>
<protein>
    <submittedName>
        <fullName evidence="4">Amidohydrolase family protein</fullName>
    </submittedName>
</protein>
<gene>
    <name evidence="4" type="ORF">R5A26_39570</name>
</gene>
<organism evidence="4 5">
    <name type="scientific">Streptomyces prunicolor</name>
    <dbReference type="NCBI Taxonomy" id="67348"/>
    <lineage>
        <taxon>Bacteria</taxon>
        <taxon>Bacillati</taxon>
        <taxon>Actinomycetota</taxon>
        <taxon>Actinomycetes</taxon>
        <taxon>Kitasatosporales</taxon>
        <taxon>Streptomycetaceae</taxon>
        <taxon>Streptomyces</taxon>
    </lineage>
</organism>
<sequence>MTRIDAHHHVWRLRPATSVAETAPRAPGTASGPSRRPHDWLDAPDMATVRRDFTLDDLAPKAAAAGIDRTILVQVLPDADETAEFLSLAGAADLVAGVVGWADLTSDRLTDTLTALRTGTGGELLVGVRHLVQGEADSGWLNRGDVRRGLGRVADAGLAYDLLTLPHQLPAAIATVRALPELTFVLDHLSKPPIASGELRPWAALIRELAAEPNVFCKLSGMVTEADRTGWTVADLRPYADEVLDAFGPSRVMFGSDWPVCLPAASYREVVRAAEEVTDRLTAAERAEVFGGTAARAYRLRKENL</sequence>
<dbReference type="InterPro" id="IPR006680">
    <property type="entry name" value="Amidohydro-rel"/>
</dbReference>
<evidence type="ECO:0000256" key="2">
    <source>
        <dbReference type="SAM" id="MobiDB-lite"/>
    </source>
</evidence>
<dbReference type="SUPFAM" id="SSF51556">
    <property type="entry name" value="Metallo-dependent hydrolases"/>
    <property type="match status" value="1"/>
</dbReference>
<dbReference type="Gene3D" id="3.20.20.140">
    <property type="entry name" value="Metal-dependent hydrolases"/>
    <property type="match status" value="1"/>
</dbReference>
<dbReference type="InterPro" id="IPR032466">
    <property type="entry name" value="Metal_Hydrolase"/>
</dbReference>
<evidence type="ECO:0000256" key="1">
    <source>
        <dbReference type="ARBA" id="ARBA00038310"/>
    </source>
</evidence>
<evidence type="ECO:0000313" key="4">
    <source>
        <dbReference type="EMBL" id="MDV7222049.1"/>
    </source>
</evidence>
<accession>A0ABU4FN56</accession>
<keyword evidence="5" id="KW-1185">Reference proteome</keyword>
<comment type="caution">
    <text evidence="4">The sequence shown here is derived from an EMBL/GenBank/DDBJ whole genome shotgun (WGS) entry which is preliminary data.</text>
</comment>
<feature type="region of interest" description="Disordered" evidence="2">
    <location>
        <begin position="15"/>
        <end position="39"/>
    </location>
</feature>